<dbReference type="EMBL" id="NPDX01000008">
    <property type="protein sequence ID" value="PJZ83039.1"/>
    <property type="molecule type" value="Genomic_DNA"/>
</dbReference>
<dbReference type="RefSeq" id="WP_100745108.1">
    <property type="nucleotide sequence ID" value="NZ_NPDW01000004.1"/>
</dbReference>
<dbReference type="Gene3D" id="3.40.50.300">
    <property type="entry name" value="P-loop containing nucleotide triphosphate hydrolases"/>
    <property type="match status" value="1"/>
</dbReference>
<dbReference type="PROSITE" id="PS50893">
    <property type="entry name" value="ABC_TRANSPORTER_2"/>
    <property type="match status" value="1"/>
</dbReference>
<dbReference type="CDD" id="cd03214">
    <property type="entry name" value="ABC_Iron-Siderophores_B12_Hemin"/>
    <property type="match status" value="1"/>
</dbReference>
<dbReference type="SMART" id="SM00382">
    <property type="entry name" value="AAA"/>
    <property type="match status" value="1"/>
</dbReference>
<evidence type="ECO:0000256" key="3">
    <source>
        <dbReference type="ARBA" id="ARBA00022840"/>
    </source>
</evidence>
<keyword evidence="1" id="KW-0813">Transport</keyword>
<dbReference type="Proteomes" id="UP000232145">
    <property type="component" value="Unassembled WGS sequence"/>
</dbReference>
<dbReference type="AlphaFoldDB" id="A0A2N0AFG9"/>
<dbReference type="InterPro" id="IPR017871">
    <property type="entry name" value="ABC_transporter-like_CS"/>
</dbReference>
<keyword evidence="2" id="KW-0547">Nucleotide-binding</keyword>
<dbReference type="OrthoDB" id="9799337at2"/>
<feature type="domain" description="ABC transporter" evidence="6">
    <location>
        <begin position="3"/>
        <end position="238"/>
    </location>
</feature>
<dbReference type="SUPFAM" id="SSF52540">
    <property type="entry name" value="P-loop containing nucleoside triphosphate hydrolases"/>
    <property type="match status" value="1"/>
</dbReference>
<dbReference type="InterPro" id="IPR003593">
    <property type="entry name" value="AAA+_ATPase"/>
</dbReference>
<dbReference type="NCBIfam" id="NF010068">
    <property type="entry name" value="PRK13548.1"/>
    <property type="match status" value="1"/>
</dbReference>
<evidence type="ECO:0000256" key="2">
    <source>
        <dbReference type="ARBA" id="ARBA00022741"/>
    </source>
</evidence>
<accession>A0A2N0AFG9</accession>
<gene>
    <name evidence="7" type="ORF">CH364_18385</name>
</gene>
<dbReference type="Pfam" id="PF00005">
    <property type="entry name" value="ABC_tran"/>
    <property type="match status" value="1"/>
</dbReference>
<evidence type="ECO:0000256" key="5">
    <source>
        <dbReference type="ARBA" id="ARBA00037066"/>
    </source>
</evidence>
<evidence type="ECO:0000259" key="6">
    <source>
        <dbReference type="PROSITE" id="PS50893"/>
    </source>
</evidence>
<keyword evidence="3 7" id="KW-0067">ATP-binding</keyword>
<evidence type="ECO:0000313" key="8">
    <source>
        <dbReference type="Proteomes" id="UP000232145"/>
    </source>
</evidence>
<keyword evidence="8" id="KW-1185">Reference proteome</keyword>
<evidence type="ECO:0000256" key="4">
    <source>
        <dbReference type="ARBA" id="ARBA00022967"/>
    </source>
</evidence>
<comment type="function">
    <text evidence="5">Part of the ABC transporter complex HmuTUV involved in hemin import. Responsible for energy coupling to the transport system.</text>
</comment>
<name>A0A2N0AFG9_9LEPT</name>
<reference evidence="7 8" key="1">
    <citation type="submission" date="2017-07" db="EMBL/GenBank/DDBJ databases">
        <title>Leptospira spp. isolated from tropical soils.</title>
        <authorList>
            <person name="Thibeaux R."/>
            <person name="Iraola G."/>
            <person name="Ferres I."/>
            <person name="Bierque E."/>
            <person name="Girault D."/>
            <person name="Soupe-Gilbert M.-E."/>
            <person name="Picardeau M."/>
            <person name="Goarant C."/>
        </authorList>
    </citation>
    <scope>NUCLEOTIDE SEQUENCE [LARGE SCALE GENOMIC DNA]</scope>
    <source>
        <strain evidence="7 8">FH2-B-A1</strain>
    </source>
</reference>
<dbReference type="GO" id="GO:0005524">
    <property type="term" value="F:ATP binding"/>
    <property type="evidence" value="ECO:0007669"/>
    <property type="project" value="UniProtKB-KW"/>
</dbReference>
<comment type="caution">
    <text evidence="7">The sequence shown here is derived from an EMBL/GenBank/DDBJ whole genome shotgun (WGS) entry which is preliminary data.</text>
</comment>
<proteinExistence type="predicted"/>
<protein>
    <submittedName>
        <fullName evidence="7">Heme ABC transporter ATP-binding protein</fullName>
    </submittedName>
</protein>
<dbReference type="GO" id="GO:0016887">
    <property type="term" value="F:ATP hydrolysis activity"/>
    <property type="evidence" value="ECO:0007669"/>
    <property type="project" value="InterPro"/>
</dbReference>
<dbReference type="PANTHER" id="PTHR42794:SF1">
    <property type="entry name" value="HEMIN IMPORT ATP-BINDING PROTEIN HMUV"/>
    <property type="match status" value="1"/>
</dbReference>
<evidence type="ECO:0000256" key="1">
    <source>
        <dbReference type="ARBA" id="ARBA00022448"/>
    </source>
</evidence>
<dbReference type="PANTHER" id="PTHR42794">
    <property type="entry name" value="HEMIN IMPORT ATP-BINDING PROTEIN HMUV"/>
    <property type="match status" value="1"/>
</dbReference>
<dbReference type="InterPro" id="IPR003439">
    <property type="entry name" value="ABC_transporter-like_ATP-bd"/>
</dbReference>
<dbReference type="InterPro" id="IPR027417">
    <property type="entry name" value="P-loop_NTPase"/>
</dbReference>
<organism evidence="7 8">
    <name type="scientific">Leptospira harrisiae</name>
    <dbReference type="NCBI Taxonomy" id="2023189"/>
    <lineage>
        <taxon>Bacteria</taxon>
        <taxon>Pseudomonadati</taxon>
        <taxon>Spirochaetota</taxon>
        <taxon>Spirochaetia</taxon>
        <taxon>Leptospirales</taxon>
        <taxon>Leptospiraceae</taxon>
        <taxon>Leptospira</taxon>
    </lineage>
</organism>
<keyword evidence="4" id="KW-1278">Translocase</keyword>
<evidence type="ECO:0000313" key="7">
    <source>
        <dbReference type="EMBL" id="PJZ83039.1"/>
    </source>
</evidence>
<dbReference type="PROSITE" id="PS00211">
    <property type="entry name" value="ABC_TRANSPORTER_1"/>
    <property type="match status" value="1"/>
</dbReference>
<sequence>MTIQSIDVDYFIGSKQILSKIELEILPGELHVLIGRNGAGKSTLFHMLCGDLSPKQGNVYLDGIDLKDYPNNELAKKRAVLSQETVITFPISSEEVIRLGRHPHKKDTKRDTEIVQSCLKITNSLEQKDQIYSTLSGGERQKINFGRILAQTWETPPRYIFLDEPVSALDIPNQYKTLNVFRHMANQGYAIFMILHDLNLAALYADTITILHKGKIIKSGKPKEVLTVANLETAFGIKVKILNAPEGNFILPEIIGETI</sequence>